<gene>
    <name evidence="3" type="ORF">G3I29_26885</name>
</gene>
<dbReference type="PANTHER" id="PTHR30204:SF93">
    <property type="entry name" value="HTH MERR-TYPE DOMAIN-CONTAINING PROTEIN"/>
    <property type="match status" value="1"/>
</dbReference>
<dbReference type="Proteomes" id="UP000471293">
    <property type="component" value="Unassembled WGS sequence"/>
</dbReference>
<dbReference type="CDD" id="cd01106">
    <property type="entry name" value="HTH_TipAL-Mta"/>
    <property type="match status" value="1"/>
</dbReference>
<dbReference type="RefSeq" id="WP_164348284.1">
    <property type="nucleotide sequence ID" value="NZ_JAAGLQ010000572.1"/>
</dbReference>
<evidence type="ECO:0000259" key="2">
    <source>
        <dbReference type="PROSITE" id="PS50937"/>
    </source>
</evidence>
<evidence type="ECO:0000256" key="1">
    <source>
        <dbReference type="ARBA" id="ARBA00023125"/>
    </source>
</evidence>
<dbReference type="GO" id="GO:0003677">
    <property type="term" value="F:DNA binding"/>
    <property type="evidence" value="ECO:0007669"/>
    <property type="project" value="UniProtKB-KW"/>
</dbReference>
<evidence type="ECO:0000313" key="3">
    <source>
        <dbReference type="EMBL" id="NEA19054.1"/>
    </source>
</evidence>
<dbReference type="Gene3D" id="1.10.1660.10">
    <property type="match status" value="1"/>
</dbReference>
<accession>A0A6N9U5F1</accession>
<keyword evidence="1" id="KW-0238">DNA-binding</keyword>
<dbReference type="InterPro" id="IPR047057">
    <property type="entry name" value="MerR_fam"/>
</dbReference>
<dbReference type="SMART" id="SM00422">
    <property type="entry name" value="HTH_MERR"/>
    <property type="match status" value="1"/>
</dbReference>
<dbReference type="PANTHER" id="PTHR30204">
    <property type="entry name" value="REDOX-CYCLING DRUG-SENSING TRANSCRIPTIONAL ACTIVATOR SOXR"/>
    <property type="match status" value="1"/>
</dbReference>
<dbReference type="Pfam" id="PF13411">
    <property type="entry name" value="MerR_1"/>
    <property type="match status" value="1"/>
</dbReference>
<dbReference type="AlphaFoldDB" id="A0A6N9U5F1"/>
<reference evidence="3 4" key="1">
    <citation type="submission" date="2020-01" db="EMBL/GenBank/DDBJ databases">
        <title>Insect and environment-associated Actinomycetes.</title>
        <authorList>
            <person name="Currrie C."/>
            <person name="Chevrette M."/>
            <person name="Carlson C."/>
            <person name="Stubbendieck R."/>
            <person name="Wendt-Pienkowski E."/>
        </authorList>
    </citation>
    <scope>NUCLEOTIDE SEQUENCE [LARGE SCALE GENOMIC DNA]</scope>
    <source>
        <strain evidence="3 4">SID11342</strain>
    </source>
</reference>
<sequence>MVKTSWSTRQLAELAGTTVKTVRHYHRVGLLDEPERSHNGYKHYQVAHLVRLMQITRMRELGLSLADIGAMTRADEDPDQALAIMDAELAKTIERLQRVRAALAVFFQHRAPLGTPAPFEPIAEALSERDRALIMIYSQVFDTGALGDLRELLGEHSDAEEELGRLPCDADESTIEALAQRLAPVIARHQARFPWMADPVKSSSKSENFVLGAIVPAAAGLYNTAQLRVLARTHEIVKEAYPAPQKRVAECTFRHP</sequence>
<comment type="caution">
    <text evidence="3">The sequence shown here is derived from an EMBL/GenBank/DDBJ whole genome shotgun (WGS) entry which is preliminary data.</text>
</comment>
<dbReference type="SUPFAM" id="SSF46955">
    <property type="entry name" value="Putative DNA-binding domain"/>
    <property type="match status" value="1"/>
</dbReference>
<dbReference type="EMBL" id="JAAGLQ010000572">
    <property type="protein sequence ID" value="NEA19054.1"/>
    <property type="molecule type" value="Genomic_DNA"/>
</dbReference>
<dbReference type="InterPro" id="IPR009061">
    <property type="entry name" value="DNA-bd_dom_put_sf"/>
</dbReference>
<proteinExistence type="predicted"/>
<name>A0A6N9U5F1_STRHA</name>
<organism evidence="3 4">
    <name type="scientific">Streptomyces halstedii</name>
    <dbReference type="NCBI Taxonomy" id="1944"/>
    <lineage>
        <taxon>Bacteria</taxon>
        <taxon>Bacillati</taxon>
        <taxon>Actinomycetota</taxon>
        <taxon>Actinomycetes</taxon>
        <taxon>Kitasatosporales</taxon>
        <taxon>Streptomycetaceae</taxon>
        <taxon>Streptomyces</taxon>
    </lineage>
</organism>
<dbReference type="GO" id="GO:0003700">
    <property type="term" value="F:DNA-binding transcription factor activity"/>
    <property type="evidence" value="ECO:0007669"/>
    <property type="project" value="InterPro"/>
</dbReference>
<dbReference type="InterPro" id="IPR000551">
    <property type="entry name" value="MerR-type_HTH_dom"/>
</dbReference>
<protein>
    <submittedName>
        <fullName evidence="3">MerR family transcriptional regulator</fullName>
    </submittedName>
</protein>
<feature type="domain" description="HTH merR-type" evidence="2">
    <location>
        <begin position="5"/>
        <end position="74"/>
    </location>
</feature>
<dbReference type="PROSITE" id="PS50937">
    <property type="entry name" value="HTH_MERR_2"/>
    <property type="match status" value="1"/>
</dbReference>
<evidence type="ECO:0000313" key="4">
    <source>
        <dbReference type="Proteomes" id="UP000471293"/>
    </source>
</evidence>